<proteinExistence type="predicted"/>
<dbReference type="EMBL" id="CP108253">
    <property type="protein sequence ID" value="WTU44769.1"/>
    <property type="molecule type" value="Genomic_DNA"/>
</dbReference>
<dbReference type="PANTHER" id="PTHR13947:SF37">
    <property type="entry name" value="LD18367P"/>
    <property type="match status" value="1"/>
</dbReference>
<evidence type="ECO:0000256" key="1">
    <source>
        <dbReference type="ARBA" id="ARBA00022679"/>
    </source>
</evidence>
<dbReference type="Gene3D" id="3.40.630.30">
    <property type="match status" value="1"/>
</dbReference>
<organism evidence="3">
    <name type="scientific">Streptomyces sp. NBC_00060</name>
    <dbReference type="NCBI Taxonomy" id="2975636"/>
    <lineage>
        <taxon>Bacteria</taxon>
        <taxon>Bacillati</taxon>
        <taxon>Actinomycetota</taxon>
        <taxon>Actinomycetes</taxon>
        <taxon>Kitasatosporales</taxon>
        <taxon>Streptomycetaceae</taxon>
        <taxon>Streptomyces</taxon>
    </lineage>
</organism>
<dbReference type="AlphaFoldDB" id="A0AAU2H9D2"/>
<dbReference type="SUPFAM" id="SSF55729">
    <property type="entry name" value="Acyl-CoA N-acyltransferases (Nat)"/>
    <property type="match status" value="1"/>
</dbReference>
<dbReference type="InterPro" id="IPR000182">
    <property type="entry name" value="GNAT_dom"/>
</dbReference>
<dbReference type="PROSITE" id="PS51186">
    <property type="entry name" value="GNAT"/>
    <property type="match status" value="1"/>
</dbReference>
<accession>A0AAU2H9D2</accession>
<reference evidence="3" key="1">
    <citation type="submission" date="2022-10" db="EMBL/GenBank/DDBJ databases">
        <title>The complete genomes of actinobacterial strains from the NBC collection.</title>
        <authorList>
            <person name="Joergensen T.S."/>
            <person name="Alvarez Arevalo M."/>
            <person name="Sterndorff E.B."/>
            <person name="Faurdal D."/>
            <person name="Vuksanovic O."/>
            <person name="Mourched A.-S."/>
            <person name="Charusanti P."/>
            <person name="Shaw S."/>
            <person name="Blin K."/>
            <person name="Weber T."/>
        </authorList>
    </citation>
    <scope>NUCLEOTIDE SEQUENCE</scope>
    <source>
        <strain evidence="3">NBC_00060</strain>
    </source>
</reference>
<dbReference type="InterPro" id="IPR016181">
    <property type="entry name" value="Acyl_CoA_acyltransferase"/>
</dbReference>
<dbReference type="PANTHER" id="PTHR13947">
    <property type="entry name" value="GNAT FAMILY N-ACETYLTRANSFERASE"/>
    <property type="match status" value="1"/>
</dbReference>
<protein>
    <submittedName>
        <fullName evidence="3">GNAT family N-acetyltransferase</fullName>
    </submittedName>
</protein>
<dbReference type="GO" id="GO:0008080">
    <property type="term" value="F:N-acetyltransferase activity"/>
    <property type="evidence" value="ECO:0007669"/>
    <property type="project" value="InterPro"/>
</dbReference>
<sequence>MTDAPQDAPHPSYTVRPATVADAEGARRVMLDTFYREFGYGYVPQWHRDVVDIAGTYLDDPRHLLLVAVHGGEVVATTGVRSVGPVHPPHPRRLAERYPPGTTAQLVRVYVKAEHRRHGLARTLVRRACHFAATTPGYESIYLHTNVHVEGAEAFWRSMAKEAFDARTTGEHGPGVGTVHFEIPMPR</sequence>
<evidence type="ECO:0000259" key="2">
    <source>
        <dbReference type="PROSITE" id="PS51186"/>
    </source>
</evidence>
<gene>
    <name evidence="3" type="ORF">OHV25_36855</name>
</gene>
<dbReference type="InterPro" id="IPR050769">
    <property type="entry name" value="NAT_camello-type"/>
</dbReference>
<dbReference type="Pfam" id="PF00583">
    <property type="entry name" value="Acetyltransf_1"/>
    <property type="match status" value="1"/>
</dbReference>
<feature type="domain" description="N-acetyltransferase" evidence="2">
    <location>
        <begin position="13"/>
        <end position="187"/>
    </location>
</feature>
<name>A0AAU2H9D2_9ACTN</name>
<keyword evidence="1" id="KW-0808">Transferase</keyword>
<evidence type="ECO:0000313" key="3">
    <source>
        <dbReference type="EMBL" id="WTU44769.1"/>
    </source>
</evidence>
<dbReference type="CDD" id="cd04301">
    <property type="entry name" value="NAT_SF"/>
    <property type="match status" value="1"/>
</dbReference>